<dbReference type="PIRSF" id="PIRSF006060">
    <property type="entry name" value="AA_transporter"/>
    <property type="match status" value="1"/>
</dbReference>
<keyword evidence="8" id="KW-1185">Reference proteome</keyword>
<evidence type="ECO:0000256" key="5">
    <source>
        <dbReference type="ARBA" id="ARBA00023136"/>
    </source>
</evidence>
<feature type="transmembrane region" description="Helical" evidence="6">
    <location>
        <begin position="333"/>
        <end position="354"/>
    </location>
</feature>
<feature type="transmembrane region" description="Helical" evidence="6">
    <location>
        <begin position="85"/>
        <end position="113"/>
    </location>
</feature>
<evidence type="ECO:0000313" key="8">
    <source>
        <dbReference type="Proteomes" id="UP001374803"/>
    </source>
</evidence>
<evidence type="ECO:0000256" key="2">
    <source>
        <dbReference type="ARBA" id="ARBA00022475"/>
    </source>
</evidence>
<keyword evidence="3 6" id="KW-0812">Transmembrane</keyword>
<feature type="transmembrane region" description="Helical" evidence="6">
    <location>
        <begin position="125"/>
        <end position="142"/>
    </location>
</feature>
<dbReference type="PANTHER" id="PTHR42770:SF16">
    <property type="entry name" value="AMINO ACID PERMEASE"/>
    <property type="match status" value="1"/>
</dbReference>
<feature type="transmembrane region" description="Helical" evidence="6">
    <location>
        <begin position="154"/>
        <end position="177"/>
    </location>
</feature>
<dbReference type="Proteomes" id="UP001374803">
    <property type="component" value="Chromosome"/>
</dbReference>
<reference evidence="7" key="1">
    <citation type="submission" date="2021-12" db="EMBL/GenBank/DDBJ databases">
        <title>Discovery of the Pendulisporaceae a myxobacterial family with distinct sporulation behavior and unique specialized metabolism.</title>
        <authorList>
            <person name="Garcia R."/>
            <person name="Popoff A."/>
            <person name="Bader C.D."/>
            <person name="Loehr J."/>
            <person name="Walesch S."/>
            <person name="Walt C."/>
            <person name="Boldt J."/>
            <person name="Bunk B."/>
            <person name="Haeckl F.J.F.P.J."/>
            <person name="Gunesch A.P."/>
            <person name="Birkelbach J."/>
            <person name="Nuebel U."/>
            <person name="Pietschmann T."/>
            <person name="Bach T."/>
            <person name="Mueller R."/>
        </authorList>
    </citation>
    <scope>NUCLEOTIDE SEQUENCE</scope>
    <source>
        <strain evidence="7">MSr11367</strain>
    </source>
</reference>
<feature type="transmembrane region" description="Helical" evidence="6">
    <location>
        <begin position="230"/>
        <end position="254"/>
    </location>
</feature>
<protein>
    <submittedName>
        <fullName evidence="7">APC family permease</fullName>
    </submittedName>
</protein>
<dbReference type="RefSeq" id="WP_394830229.1">
    <property type="nucleotide sequence ID" value="NZ_CP089929.1"/>
</dbReference>
<feature type="transmembrane region" description="Helical" evidence="6">
    <location>
        <begin position="44"/>
        <end position="64"/>
    </location>
</feature>
<evidence type="ECO:0000256" key="3">
    <source>
        <dbReference type="ARBA" id="ARBA00022692"/>
    </source>
</evidence>
<feature type="transmembrane region" description="Helical" evidence="6">
    <location>
        <begin position="189"/>
        <end position="209"/>
    </location>
</feature>
<feature type="transmembrane region" description="Helical" evidence="6">
    <location>
        <begin position="274"/>
        <end position="299"/>
    </location>
</feature>
<evidence type="ECO:0000256" key="4">
    <source>
        <dbReference type="ARBA" id="ARBA00022989"/>
    </source>
</evidence>
<gene>
    <name evidence="7" type="ORF">LVJ94_27350</name>
</gene>
<feature type="transmembrane region" description="Helical" evidence="6">
    <location>
        <begin position="366"/>
        <end position="387"/>
    </location>
</feature>
<comment type="subcellular location">
    <subcellularLocation>
        <location evidence="1">Cell membrane</location>
        <topology evidence="1">Multi-pass membrane protein</topology>
    </subcellularLocation>
</comment>
<keyword evidence="5 6" id="KW-0472">Membrane</keyword>
<organism evidence="7 8">
    <name type="scientific">Pendulispora rubella</name>
    <dbReference type="NCBI Taxonomy" id="2741070"/>
    <lineage>
        <taxon>Bacteria</taxon>
        <taxon>Pseudomonadati</taxon>
        <taxon>Myxococcota</taxon>
        <taxon>Myxococcia</taxon>
        <taxon>Myxococcales</taxon>
        <taxon>Sorangiineae</taxon>
        <taxon>Pendulisporaceae</taxon>
        <taxon>Pendulispora</taxon>
    </lineage>
</organism>
<dbReference type="PANTHER" id="PTHR42770">
    <property type="entry name" value="AMINO ACID TRANSPORTER-RELATED"/>
    <property type="match status" value="1"/>
</dbReference>
<feature type="transmembrane region" description="Helical" evidence="6">
    <location>
        <begin position="399"/>
        <end position="422"/>
    </location>
</feature>
<sequence length="467" mass="48769">MSEPERSLGTSRIVFLVLAAATPLGAVVGSMALGFALGSGPGMPGAYLISGLVLLCFAAGYAAMSQHVTRGGAFYAYITRGLGRPAGLAAAFIALLAYNAIFCSVLGAASFFIGKIVEETVGWSAPWQMWALALLVAVGVLGRREVDFNAKILGTLLGLEVAILVLMDIGIVAHRGFAAFSLRCFEPSTLFSGAAGAGLVFAFNCYIGFEATAIFGEEAKDPARTVPRATYVSVCIIGIFYALTAWSLVTAYGLEHVHDVAAKDPGMFVLNAAGTFVGAPATMAMGLFLITSLFAALLATHSATARYFFVLGREGLLPRALGRTHPRWGSPHTASTVQIALTAIVVLPFALSGADPLLTLSTSTGGLGTLGIIALQAAAAFSVVAFFRRRRDVRWFVTMVAPTVGGVGLTAAMVLIVNNYSVLTGSTSRMVNDLPWLLVFAGLAGLGYAVWLRRAHPEVYLAATDGP</sequence>
<evidence type="ECO:0000313" key="7">
    <source>
        <dbReference type="EMBL" id="WXB00627.1"/>
    </source>
</evidence>
<feature type="transmembrane region" description="Helical" evidence="6">
    <location>
        <begin position="434"/>
        <end position="452"/>
    </location>
</feature>
<keyword evidence="2" id="KW-1003">Cell membrane</keyword>
<accession>A0ABZ2KWF5</accession>
<proteinExistence type="predicted"/>
<evidence type="ECO:0000256" key="1">
    <source>
        <dbReference type="ARBA" id="ARBA00004651"/>
    </source>
</evidence>
<keyword evidence="4 6" id="KW-1133">Transmembrane helix</keyword>
<dbReference type="InterPro" id="IPR002293">
    <property type="entry name" value="AA/rel_permease1"/>
</dbReference>
<name>A0ABZ2KWF5_9BACT</name>
<feature type="transmembrane region" description="Helical" evidence="6">
    <location>
        <begin position="12"/>
        <end position="38"/>
    </location>
</feature>
<dbReference type="EMBL" id="CP089983">
    <property type="protein sequence ID" value="WXB00627.1"/>
    <property type="molecule type" value="Genomic_DNA"/>
</dbReference>
<evidence type="ECO:0000256" key="6">
    <source>
        <dbReference type="SAM" id="Phobius"/>
    </source>
</evidence>
<dbReference type="InterPro" id="IPR050367">
    <property type="entry name" value="APC_superfamily"/>
</dbReference>
<dbReference type="Pfam" id="PF13520">
    <property type="entry name" value="AA_permease_2"/>
    <property type="match status" value="1"/>
</dbReference>
<dbReference type="Gene3D" id="1.20.1740.10">
    <property type="entry name" value="Amino acid/polyamine transporter I"/>
    <property type="match status" value="1"/>
</dbReference>